<dbReference type="EMBL" id="CP053452">
    <property type="protein sequence ID" value="QJW97838.1"/>
    <property type="molecule type" value="Genomic_DNA"/>
</dbReference>
<reference evidence="3" key="1">
    <citation type="submission" date="2020-05" db="EMBL/GenBank/DDBJ databases">
        <title>Frigoriglobus tundricola gen. nov., sp. nov., a psychrotolerant cellulolytic planctomycete of the family Gemmataceae with two divergent copies of 16S rRNA gene.</title>
        <authorList>
            <person name="Kulichevskaya I.S."/>
            <person name="Ivanova A.A."/>
            <person name="Naumoff D.G."/>
            <person name="Beletsky A.V."/>
            <person name="Rijpstra W.I.C."/>
            <person name="Sinninghe Damste J.S."/>
            <person name="Mardanov A.V."/>
            <person name="Ravin N.V."/>
            <person name="Dedysh S.N."/>
        </authorList>
    </citation>
    <scope>NUCLEOTIDE SEQUENCE [LARGE SCALE GENOMIC DNA]</scope>
    <source>
        <strain evidence="3">PL17</strain>
    </source>
</reference>
<sequence length="236" mass="25476">MTTAAPAAPPRRFTVDQYHRMIKLGVLTEGDGVELIEGQIVHKGGWRDGGPVFYRFTPDQCLKMSSSGIVSADEAFTLAEEGAIPDMPRSPAHDSAIDRLDDAVRPLVPPGWRLRIQSAIRLPGGEPEPDVAVVMGPAGRYDSHHPRPDEIAVVIEVADSTIQYDRTLKLRGYAQAQIPVYWIVNLDERRLEVYSAPLTGATPGYATTAGYGPNDQVPLVVAGSQVGTVAVVDVLP</sequence>
<feature type="domain" description="Putative restriction endonuclease" evidence="1">
    <location>
        <begin position="72"/>
        <end position="217"/>
    </location>
</feature>
<dbReference type="PANTHER" id="PTHR35400">
    <property type="entry name" value="SLR1083 PROTEIN"/>
    <property type="match status" value="1"/>
</dbReference>
<dbReference type="InterPro" id="IPR011335">
    <property type="entry name" value="Restrct_endonuc-II-like"/>
</dbReference>
<proteinExistence type="predicted"/>
<dbReference type="SUPFAM" id="SSF52980">
    <property type="entry name" value="Restriction endonuclease-like"/>
    <property type="match status" value="1"/>
</dbReference>
<dbReference type="Gene3D" id="3.90.1570.10">
    <property type="entry name" value="tt1808, chain A"/>
    <property type="match status" value="1"/>
</dbReference>
<dbReference type="KEGG" id="ftj:FTUN_5418"/>
<dbReference type="InterPro" id="IPR008538">
    <property type="entry name" value="Uma2"/>
</dbReference>
<accession>A0A6M5YV32</accession>
<evidence type="ECO:0000313" key="3">
    <source>
        <dbReference type="Proteomes" id="UP000503447"/>
    </source>
</evidence>
<keyword evidence="3" id="KW-1185">Reference proteome</keyword>
<gene>
    <name evidence="2" type="ORF">FTUN_5418</name>
</gene>
<organism evidence="2 3">
    <name type="scientific">Frigoriglobus tundricola</name>
    <dbReference type="NCBI Taxonomy" id="2774151"/>
    <lineage>
        <taxon>Bacteria</taxon>
        <taxon>Pseudomonadati</taxon>
        <taxon>Planctomycetota</taxon>
        <taxon>Planctomycetia</taxon>
        <taxon>Gemmatales</taxon>
        <taxon>Gemmataceae</taxon>
        <taxon>Frigoriglobus</taxon>
    </lineage>
</organism>
<protein>
    <recommendedName>
        <fullName evidence="1">Putative restriction endonuclease domain-containing protein</fullName>
    </recommendedName>
</protein>
<dbReference type="PANTHER" id="PTHR35400:SF1">
    <property type="entry name" value="SLR1083 PROTEIN"/>
    <property type="match status" value="1"/>
</dbReference>
<dbReference type="InterPro" id="IPR012296">
    <property type="entry name" value="Nuclease_put_TT1808"/>
</dbReference>
<evidence type="ECO:0000259" key="1">
    <source>
        <dbReference type="Pfam" id="PF05685"/>
    </source>
</evidence>
<evidence type="ECO:0000313" key="2">
    <source>
        <dbReference type="EMBL" id="QJW97838.1"/>
    </source>
</evidence>
<dbReference type="AlphaFoldDB" id="A0A6M5YV32"/>
<dbReference type="Pfam" id="PF05685">
    <property type="entry name" value="Uma2"/>
    <property type="match status" value="1"/>
</dbReference>
<dbReference type="RefSeq" id="WP_171473137.1">
    <property type="nucleotide sequence ID" value="NZ_CP053452.2"/>
</dbReference>
<dbReference type="Proteomes" id="UP000503447">
    <property type="component" value="Chromosome"/>
</dbReference>
<dbReference type="CDD" id="cd06260">
    <property type="entry name" value="DUF820-like"/>
    <property type="match status" value="1"/>
</dbReference>
<name>A0A6M5YV32_9BACT</name>